<name>A0ABC8TJL8_9AQUA</name>
<protein>
    <submittedName>
        <fullName evidence="2">Uncharacterized protein</fullName>
    </submittedName>
</protein>
<evidence type="ECO:0000313" key="2">
    <source>
        <dbReference type="EMBL" id="CAK9169640.1"/>
    </source>
</evidence>
<organism evidence="2 3">
    <name type="scientific">Ilex paraguariensis</name>
    <name type="common">yerba mate</name>
    <dbReference type="NCBI Taxonomy" id="185542"/>
    <lineage>
        <taxon>Eukaryota</taxon>
        <taxon>Viridiplantae</taxon>
        <taxon>Streptophyta</taxon>
        <taxon>Embryophyta</taxon>
        <taxon>Tracheophyta</taxon>
        <taxon>Spermatophyta</taxon>
        <taxon>Magnoliopsida</taxon>
        <taxon>eudicotyledons</taxon>
        <taxon>Gunneridae</taxon>
        <taxon>Pentapetalae</taxon>
        <taxon>asterids</taxon>
        <taxon>campanulids</taxon>
        <taxon>Aquifoliales</taxon>
        <taxon>Aquifoliaceae</taxon>
        <taxon>Ilex</taxon>
    </lineage>
</organism>
<dbReference type="PANTHER" id="PTHR33730:SF4">
    <property type="entry name" value="OS05G0542732 PROTEIN"/>
    <property type="match status" value="1"/>
</dbReference>
<dbReference type="Pfam" id="PF15697">
    <property type="entry name" value="DUF4666"/>
    <property type="match status" value="1"/>
</dbReference>
<dbReference type="PANTHER" id="PTHR33730">
    <property type="entry name" value="OS05G0542732 PROTEIN-RELATED"/>
    <property type="match status" value="1"/>
</dbReference>
<comment type="caution">
    <text evidence="2">The sequence shown here is derived from an EMBL/GenBank/DDBJ whole genome shotgun (WGS) entry which is preliminary data.</text>
</comment>
<feature type="compositionally biased region" description="Basic residues" evidence="1">
    <location>
        <begin position="14"/>
        <end position="24"/>
    </location>
</feature>
<gene>
    <name evidence="2" type="ORF">ILEXP_LOCUS39109</name>
</gene>
<sequence length="131" mass="14720">MDITRTAAIDKETSRRKRSSKSFRRQGSSGSIWDEKLNSEEIKKLMQNEGKVDQRELRHCQSIGGVGTINYGISNAAVPSVYWRSFSTPAMMMLKKKKKPYEESGECGGHVVGASEKPPNPLRWIFGKKGK</sequence>
<dbReference type="AlphaFoldDB" id="A0ABC8TJL8"/>
<evidence type="ECO:0000256" key="1">
    <source>
        <dbReference type="SAM" id="MobiDB-lite"/>
    </source>
</evidence>
<dbReference type="InterPro" id="IPR031421">
    <property type="entry name" value="DUF4666"/>
</dbReference>
<dbReference type="Proteomes" id="UP001642360">
    <property type="component" value="Unassembled WGS sequence"/>
</dbReference>
<evidence type="ECO:0000313" key="3">
    <source>
        <dbReference type="Proteomes" id="UP001642360"/>
    </source>
</evidence>
<accession>A0ABC8TJL8</accession>
<keyword evidence="3" id="KW-1185">Reference proteome</keyword>
<proteinExistence type="predicted"/>
<reference evidence="2 3" key="1">
    <citation type="submission" date="2024-02" db="EMBL/GenBank/DDBJ databases">
        <authorList>
            <person name="Vignale AGUSTIN F."/>
            <person name="Sosa J E."/>
            <person name="Modenutti C."/>
        </authorList>
    </citation>
    <scope>NUCLEOTIDE SEQUENCE [LARGE SCALE GENOMIC DNA]</scope>
</reference>
<feature type="region of interest" description="Disordered" evidence="1">
    <location>
        <begin position="1"/>
        <end position="30"/>
    </location>
</feature>
<dbReference type="EMBL" id="CAUOFW020005336">
    <property type="protein sequence ID" value="CAK9169640.1"/>
    <property type="molecule type" value="Genomic_DNA"/>
</dbReference>